<dbReference type="GO" id="GO:0004814">
    <property type="term" value="F:arginine-tRNA ligase activity"/>
    <property type="evidence" value="ECO:0007669"/>
    <property type="project" value="UniProtKB-UniRule"/>
</dbReference>
<dbReference type="EC" id="6.1.1.19" evidence="8"/>
<keyword evidence="2 8" id="KW-0436">Ligase</keyword>
<dbReference type="Pfam" id="PF05746">
    <property type="entry name" value="DALR_1"/>
    <property type="match status" value="1"/>
</dbReference>
<evidence type="ECO:0000256" key="2">
    <source>
        <dbReference type="ARBA" id="ARBA00022598"/>
    </source>
</evidence>
<proteinExistence type="inferred from homology"/>
<dbReference type="InterPro" id="IPR009080">
    <property type="entry name" value="tRNAsynth_Ia_anticodon-bd"/>
</dbReference>
<dbReference type="SUPFAM" id="SSF47323">
    <property type="entry name" value="Anticodon-binding domain of a subclass of class I aminoacyl-tRNA synthetases"/>
    <property type="match status" value="1"/>
</dbReference>
<dbReference type="PANTHER" id="PTHR11956">
    <property type="entry name" value="ARGINYL-TRNA SYNTHETASE"/>
    <property type="match status" value="1"/>
</dbReference>
<accession>A0A2M8EQ05</accession>
<feature type="domain" description="DALR anticodon binding" evidence="10">
    <location>
        <begin position="452"/>
        <end position="566"/>
    </location>
</feature>
<dbReference type="SUPFAM" id="SSF55190">
    <property type="entry name" value="Arginyl-tRNA synthetase (ArgRS), N-terminal 'additional' domain"/>
    <property type="match status" value="1"/>
</dbReference>
<keyword evidence="6 8" id="KW-0030">Aminoacyl-tRNA synthetase</keyword>
<dbReference type="GO" id="GO:0005524">
    <property type="term" value="F:ATP binding"/>
    <property type="evidence" value="ECO:0007669"/>
    <property type="project" value="UniProtKB-UniRule"/>
</dbReference>
<dbReference type="Gene3D" id="3.40.50.620">
    <property type="entry name" value="HUPs"/>
    <property type="match status" value="1"/>
</dbReference>
<dbReference type="InterPro" id="IPR008909">
    <property type="entry name" value="DALR_anticod-bd"/>
</dbReference>
<dbReference type="InterPro" id="IPR035684">
    <property type="entry name" value="ArgRS_core"/>
</dbReference>
<evidence type="ECO:0000256" key="3">
    <source>
        <dbReference type="ARBA" id="ARBA00022741"/>
    </source>
</evidence>
<evidence type="ECO:0000256" key="8">
    <source>
        <dbReference type="HAMAP-Rule" id="MF_00123"/>
    </source>
</evidence>
<evidence type="ECO:0000256" key="1">
    <source>
        <dbReference type="ARBA" id="ARBA00005594"/>
    </source>
</evidence>
<dbReference type="Pfam" id="PF00750">
    <property type="entry name" value="tRNA-synt_1d"/>
    <property type="match status" value="1"/>
</dbReference>
<dbReference type="SUPFAM" id="SSF52374">
    <property type="entry name" value="Nucleotidylyl transferase"/>
    <property type="match status" value="1"/>
</dbReference>
<dbReference type="GO" id="GO:0005737">
    <property type="term" value="C:cytoplasm"/>
    <property type="evidence" value="ECO:0007669"/>
    <property type="project" value="UniProtKB-SubCell"/>
</dbReference>
<gene>
    <name evidence="8 12" type="primary">argS</name>
    <name evidence="12" type="ORF">CO057_01125</name>
</gene>
<organism evidence="12 13">
    <name type="scientific">Candidatus Uhrbacteria bacterium CG_4_9_14_0_2_um_filter_41_50</name>
    <dbReference type="NCBI Taxonomy" id="1975031"/>
    <lineage>
        <taxon>Bacteria</taxon>
        <taxon>Candidatus Uhriibacteriota</taxon>
    </lineage>
</organism>
<name>A0A2M8EQ05_9BACT</name>
<sequence>MYTREQAKQEILKSLKKAVGKGFECTVEDLVDADLRFGDIAFPVFELAKKQKKNPVELAKEIAANIKATDLIESVEATGPYLNFRFNNTAFIKNVLSEIKKLGTKFGEGDLGKGTSLMIEYAQPNTLKEFHVGHIRSSVYGQSVVNVARINGYKVTATSYINDLGANVAKILWWMKKNYSEQKVEKENHNSFMQKVYVEATENAENDEARTEISETFEKLENQEKGWFELWKETRQWSLDSFKEYFEELNVRPDVTYYESEVLQDGKKIVKKLLTDGIAKKSQGAVIVDLEDEGLGVMLLLKSDGTSLYSTRDLPLAFKKDKDYDADRQLFVVDVRQSLYFKQLFATLKKMGFTKQLTHLAFDFVNLPDGAMSSRKGNIVTYEDLRDDMVEFLEHETKTRHEDWSEKKIKSTAKTLAIASMNFMMLRQDPESIITFDIKEAMSFDGFTGPYILYTIARIESIKKKAKTKAKIDETKLDKELELELARQVAIYPELVQRVGKSFKVSSIATWAFDTAKLFNEYYHEVKILDDEDKERLASRLALIEAVRQSLENAMSILCIDVLKEM</sequence>
<dbReference type="InterPro" id="IPR014729">
    <property type="entry name" value="Rossmann-like_a/b/a_fold"/>
</dbReference>
<evidence type="ECO:0000313" key="12">
    <source>
        <dbReference type="EMBL" id="PJC24757.1"/>
    </source>
</evidence>
<comment type="subcellular location">
    <subcellularLocation>
        <location evidence="8">Cytoplasm</location>
    </subcellularLocation>
</comment>
<comment type="similarity">
    <text evidence="1 8 9">Belongs to the class-I aminoacyl-tRNA synthetase family.</text>
</comment>
<dbReference type="InterPro" id="IPR036695">
    <property type="entry name" value="Arg-tRNA-synth_N_sf"/>
</dbReference>
<evidence type="ECO:0000256" key="9">
    <source>
        <dbReference type="RuleBase" id="RU363038"/>
    </source>
</evidence>
<dbReference type="HAMAP" id="MF_00123">
    <property type="entry name" value="Arg_tRNA_synth"/>
    <property type="match status" value="1"/>
</dbReference>
<dbReference type="Proteomes" id="UP000230251">
    <property type="component" value="Unassembled WGS sequence"/>
</dbReference>
<dbReference type="SMART" id="SM01016">
    <property type="entry name" value="Arg_tRNA_synt_N"/>
    <property type="match status" value="1"/>
</dbReference>
<keyword evidence="8" id="KW-0963">Cytoplasm</keyword>
<evidence type="ECO:0000256" key="4">
    <source>
        <dbReference type="ARBA" id="ARBA00022840"/>
    </source>
</evidence>
<keyword evidence="3 8" id="KW-0547">Nucleotide-binding</keyword>
<dbReference type="EMBL" id="PFSI01000019">
    <property type="protein sequence ID" value="PJC24757.1"/>
    <property type="molecule type" value="Genomic_DNA"/>
</dbReference>
<dbReference type="SMART" id="SM00836">
    <property type="entry name" value="DALR_1"/>
    <property type="match status" value="1"/>
</dbReference>
<feature type="domain" description="Arginyl tRNA synthetase N-terminal" evidence="11">
    <location>
        <begin position="5"/>
        <end position="86"/>
    </location>
</feature>
<evidence type="ECO:0000256" key="5">
    <source>
        <dbReference type="ARBA" id="ARBA00022917"/>
    </source>
</evidence>
<dbReference type="AlphaFoldDB" id="A0A2M8EQ05"/>
<keyword evidence="4 8" id="KW-0067">ATP-binding</keyword>
<comment type="catalytic activity">
    <reaction evidence="7 8">
        <text>tRNA(Arg) + L-arginine + ATP = L-arginyl-tRNA(Arg) + AMP + diphosphate</text>
        <dbReference type="Rhea" id="RHEA:20301"/>
        <dbReference type="Rhea" id="RHEA-COMP:9658"/>
        <dbReference type="Rhea" id="RHEA-COMP:9673"/>
        <dbReference type="ChEBI" id="CHEBI:30616"/>
        <dbReference type="ChEBI" id="CHEBI:32682"/>
        <dbReference type="ChEBI" id="CHEBI:33019"/>
        <dbReference type="ChEBI" id="CHEBI:78442"/>
        <dbReference type="ChEBI" id="CHEBI:78513"/>
        <dbReference type="ChEBI" id="CHEBI:456215"/>
        <dbReference type="EC" id="6.1.1.19"/>
    </reaction>
</comment>
<protein>
    <recommendedName>
        <fullName evidence="8">Arginine--tRNA ligase</fullName>
        <ecNumber evidence="8">6.1.1.19</ecNumber>
    </recommendedName>
    <alternativeName>
        <fullName evidence="8">Arginyl-tRNA synthetase</fullName>
        <shortName evidence="8">ArgRS</shortName>
    </alternativeName>
</protein>
<dbReference type="GO" id="GO:0006420">
    <property type="term" value="P:arginyl-tRNA aminoacylation"/>
    <property type="evidence" value="ECO:0007669"/>
    <property type="project" value="UniProtKB-UniRule"/>
</dbReference>
<dbReference type="InterPro" id="IPR001278">
    <property type="entry name" value="Arg-tRNA-ligase"/>
</dbReference>
<evidence type="ECO:0000256" key="6">
    <source>
        <dbReference type="ARBA" id="ARBA00023146"/>
    </source>
</evidence>
<dbReference type="InterPro" id="IPR005148">
    <property type="entry name" value="Arg-tRNA-synth_N"/>
</dbReference>
<feature type="short sequence motif" description="'HIGH' region" evidence="8">
    <location>
        <begin position="124"/>
        <end position="134"/>
    </location>
</feature>
<dbReference type="PANTHER" id="PTHR11956:SF5">
    <property type="entry name" value="ARGININE--TRNA LIGASE, CYTOPLASMIC"/>
    <property type="match status" value="1"/>
</dbReference>
<evidence type="ECO:0000259" key="10">
    <source>
        <dbReference type="SMART" id="SM00836"/>
    </source>
</evidence>
<evidence type="ECO:0000313" key="13">
    <source>
        <dbReference type="Proteomes" id="UP000230251"/>
    </source>
</evidence>
<dbReference type="Gene3D" id="1.10.730.10">
    <property type="entry name" value="Isoleucyl-tRNA Synthetase, Domain 1"/>
    <property type="match status" value="1"/>
</dbReference>
<reference evidence="13" key="1">
    <citation type="submission" date="2017-09" db="EMBL/GenBank/DDBJ databases">
        <title>Depth-based differentiation of microbial function through sediment-hosted aquifers and enrichment of novel symbionts in the deep terrestrial subsurface.</title>
        <authorList>
            <person name="Probst A.J."/>
            <person name="Ladd B."/>
            <person name="Jarett J.K."/>
            <person name="Geller-Mcgrath D.E."/>
            <person name="Sieber C.M.K."/>
            <person name="Emerson J.B."/>
            <person name="Anantharaman K."/>
            <person name="Thomas B.C."/>
            <person name="Malmstrom R."/>
            <person name="Stieglmeier M."/>
            <person name="Klingl A."/>
            <person name="Woyke T."/>
            <person name="Ryan C.M."/>
            <person name="Banfield J.F."/>
        </authorList>
    </citation>
    <scope>NUCLEOTIDE SEQUENCE [LARGE SCALE GENOMIC DNA]</scope>
</reference>
<dbReference type="Gene3D" id="3.30.1360.70">
    <property type="entry name" value="Arginyl tRNA synthetase N-terminal domain"/>
    <property type="match status" value="1"/>
</dbReference>
<keyword evidence="5 8" id="KW-0648">Protein biosynthesis</keyword>
<dbReference type="Pfam" id="PF03485">
    <property type="entry name" value="Arg_tRNA_synt_N"/>
    <property type="match status" value="1"/>
</dbReference>
<evidence type="ECO:0000259" key="11">
    <source>
        <dbReference type="SMART" id="SM01016"/>
    </source>
</evidence>
<dbReference type="NCBIfam" id="TIGR00456">
    <property type="entry name" value="argS"/>
    <property type="match status" value="1"/>
</dbReference>
<dbReference type="PRINTS" id="PR01038">
    <property type="entry name" value="TRNASYNTHARG"/>
</dbReference>
<evidence type="ECO:0000256" key="7">
    <source>
        <dbReference type="ARBA" id="ARBA00049339"/>
    </source>
</evidence>
<comment type="caution">
    <text evidence="12">The sequence shown here is derived from an EMBL/GenBank/DDBJ whole genome shotgun (WGS) entry which is preliminary data.</text>
</comment>
<comment type="subunit">
    <text evidence="8">Monomer.</text>
</comment>